<evidence type="ECO:0000313" key="6">
    <source>
        <dbReference type="EMBL" id="VWL91260.1"/>
    </source>
</evidence>
<evidence type="ECO:0000256" key="4">
    <source>
        <dbReference type="ARBA" id="ARBA00023125"/>
    </source>
</evidence>
<dbReference type="GO" id="GO:0004803">
    <property type="term" value="F:transposase activity"/>
    <property type="evidence" value="ECO:0007669"/>
    <property type="project" value="InterPro"/>
</dbReference>
<dbReference type="RefSeq" id="WP_156063020.1">
    <property type="nucleotide sequence ID" value="NZ_CABWIH010000029.1"/>
</dbReference>
<evidence type="ECO:0000256" key="5">
    <source>
        <dbReference type="ARBA" id="ARBA00023172"/>
    </source>
</evidence>
<dbReference type="InterPro" id="IPR048004">
    <property type="entry name" value="IS1249_transpos"/>
</dbReference>
<dbReference type="AlphaFoldDB" id="A0A5K1IRX0"/>
<comment type="similarity">
    <text evidence="2">Belongs to the transposase mutator family.</text>
</comment>
<evidence type="ECO:0000256" key="3">
    <source>
        <dbReference type="ARBA" id="ARBA00022578"/>
    </source>
</evidence>
<evidence type="ECO:0000256" key="1">
    <source>
        <dbReference type="ARBA" id="ARBA00002190"/>
    </source>
</evidence>
<organism evidence="6 7">
    <name type="scientific">Collinsella aerofaciens</name>
    <dbReference type="NCBI Taxonomy" id="74426"/>
    <lineage>
        <taxon>Bacteria</taxon>
        <taxon>Bacillati</taxon>
        <taxon>Actinomycetota</taxon>
        <taxon>Coriobacteriia</taxon>
        <taxon>Coriobacteriales</taxon>
        <taxon>Coriobacteriaceae</taxon>
        <taxon>Collinsella</taxon>
    </lineage>
</organism>
<keyword evidence="4" id="KW-0238">DNA-binding</keyword>
<dbReference type="GO" id="GO:0003677">
    <property type="term" value="F:DNA binding"/>
    <property type="evidence" value="ECO:0007669"/>
    <property type="project" value="UniProtKB-KW"/>
</dbReference>
<dbReference type="NCBIfam" id="NF033544">
    <property type="entry name" value="transpos_IS1249"/>
    <property type="match status" value="1"/>
</dbReference>
<dbReference type="Proteomes" id="UP000330807">
    <property type="component" value="Unassembled WGS sequence"/>
</dbReference>
<accession>A0A5K1IRX0</accession>
<evidence type="ECO:0000256" key="2">
    <source>
        <dbReference type="ARBA" id="ARBA00010961"/>
    </source>
</evidence>
<protein>
    <submittedName>
        <fullName evidence="6">Transposase, Mutator family</fullName>
    </submittedName>
</protein>
<comment type="function">
    <text evidence="1">Required for the transposition of the insertion element.</text>
</comment>
<dbReference type="InterPro" id="IPR001207">
    <property type="entry name" value="Transposase_mutator"/>
</dbReference>
<dbReference type="PROSITE" id="PS01007">
    <property type="entry name" value="TRANSPOSASE_MUTATOR"/>
    <property type="match status" value="1"/>
</dbReference>
<sequence length="372" mass="42113">MKAVYCPYCGGRTKRNGRTSSGSQRWRCTDCGASTTLRYDDTAARLEEFLGWLLSKGSQAAMPGGGRSFRRRTAEFWGVWPMPVPDGELHRVLYVDGIWVARDLVVLICCSGERVVSWYMARSENSRARSALMAPIPAPEVVVTDGGSGFAKAVRETWPRTRVQRCTFHAFSQVKRYTTTRPKLQAGRELYLIARDLMGIEALHQAELWVERHLDRCGFWADFLEDRTVVDGRRVYTHERLRRARSSLSSLVSAGTLFTYLDPALAKAGPLPSTNNMIEGGVNSQLRAVLRNHRGLTSVKRVKAVFWWRHAHSGDARTAREKLATMPTDADIDFLFSVYSASPSREDGGPEWGDRAVWEDLHHRDPYPFWLD</sequence>
<dbReference type="GO" id="GO:0006313">
    <property type="term" value="P:DNA transposition"/>
    <property type="evidence" value="ECO:0007669"/>
    <property type="project" value="InterPro"/>
</dbReference>
<dbReference type="EMBL" id="CABWIH010000029">
    <property type="protein sequence ID" value="VWL91260.1"/>
    <property type="molecule type" value="Genomic_DNA"/>
</dbReference>
<keyword evidence="5" id="KW-0233">DNA recombination</keyword>
<evidence type="ECO:0000313" key="7">
    <source>
        <dbReference type="Proteomes" id="UP000330807"/>
    </source>
</evidence>
<keyword evidence="3" id="KW-0815">Transposition</keyword>
<reference evidence="6 7" key="1">
    <citation type="submission" date="2019-10" db="EMBL/GenBank/DDBJ databases">
        <authorList>
            <person name="Wolf R A."/>
        </authorList>
    </citation>
    <scope>NUCLEOTIDE SEQUENCE [LARGE SCALE GENOMIC DNA]</scope>
    <source>
        <strain evidence="6">Collinsella_aerofaciens_AK_138A</strain>
    </source>
</reference>
<gene>
    <name evidence="6" type="ORF">LMKDKBCB_01292</name>
</gene>
<proteinExistence type="inferred from homology"/>
<name>A0A5K1IRX0_9ACTN</name>